<dbReference type="GO" id="GO:0000209">
    <property type="term" value="P:protein polyubiquitination"/>
    <property type="evidence" value="ECO:0007669"/>
    <property type="project" value="TreeGrafter"/>
</dbReference>
<evidence type="ECO:0000256" key="4">
    <source>
        <dbReference type="ARBA" id="ARBA00004906"/>
    </source>
</evidence>
<evidence type="ECO:0000256" key="1">
    <source>
        <dbReference type="ARBA" id="ARBA00000900"/>
    </source>
</evidence>
<gene>
    <name evidence="14" type="ORF">BKA67DRAFT_552780</name>
</gene>
<dbReference type="SMART" id="SM00504">
    <property type="entry name" value="Ubox"/>
    <property type="match status" value="1"/>
</dbReference>
<dbReference type="GeneID" id="70130764"/>
<evidence type="ECO:0000259" key="13">
    <source>
        <dbReference type="PROSITE" id="PS51698"/>
    </source>
</evidence>
<keyword evidence="15" id="KW-1185">Reference proteome</keyword>
<dbReference type="PANTHER" id="PTHR13931:SF2">
    <property type="entry name" value="UBIQUITIN CONJUGATION FACTOR E4 B"/>
    <property type="match status" value="1"/>
</dbReference>
<dbReference type="Pfam" id="PF04564">
    <property type="entry name" value="U-box"/>
    <property type="match status" value="1"/>
</dbReference>
<evidence type="ECO:0000256" key="7">
    <source>
        <dbReference type="ARBA" id="ARBA00022679"/>
    </source>
</evidence>
<keyword evidence="10" id="KW-0539">Nucleus</keyword>
<dbReference type="GO" id="GO:0005737">
    <property type="term" value="C:cytoplasm"/>
    <property type="evidence" value="ECO:0007669"/>
    <property type="project" value="UniProtKB-SubCell"/>
</dbReference>
<keyword evidence="9" id="KW-0413">Isomerase</keyword>
<feature type="compositionally biased region" description="Low complexity" evidence="12">
    <location>
        <begin position="29"/>
        <end position="55"/>
    </location>
</feature>
<dbReference type="PANTHER" id="PTHR13931">
    <property type="entry name" value="UBIQUITINATION FACTOR E4"/>
    <property type="match status" value="1"/>
</dbReference>
<keyword evidence="7" id="KW-0808">Transferase</keyword>
<dbReference type="GO" id="GO:0003755">
    <property type="term" value="F:peptidyl-prolyl cis-trans isomerase activity"/>
    <property type="evidence" value="ECO:0007669"/>
    <property type="project" value="UniProtKB-KW"/>
</dbReference>
<evidence type="ECO:0000256" key="5">
    <source>
        <dbReference type="ARBA" id="ARBA00007434"/>
    </source>
</evidence>
<dbReference type="FunFam" id="3.30.40.10:FF:000055">
    <property type="entry name" value="Ubiquitin conjugation factor e4 a"/>
    <property type="match status" value="1"/>
</dbReference>
<evidence type="ECO:0000256" key="8">
    <source>
        <dbReference type="ARBA" id="ARBA00022786"/>
    </source>
</evidence>
<evidence type="ECO:0000256" key="12">
    <source>
        <dbReference type="SAM" id="MobiDB-lite"/>
    </source>
</evidence>
<dbReference type="GO" id="GO:0006511">
    <property type="term" value="P:ubiquitin-dependent protein catabolic process"/>
    <property type="evidence" value="ECO:0007669"/>
    <property type="project" value="InterPro"/>
</dbReference>
<dbReference type="AlphaFoldDB" id="A0A9P8URC5"/>
<accession>A0A9P8URC5</accession>
<keyword evidence="9" id="KW-0697">Rotamase</keyword>
<dbReference type="InterPro" id="IPR003613">
    <property type="entry name" value="Ubox_domain"/>
</dbReference>
<comment type="pathway">
    <text evidence="4">Protein modification; protein ubiquitination.</text>
</comment>
<keyword evidence="8" id="KW-0833">Ubl conjugation pathway</keyword>
<dbReference type="EMBL" id="JAGPXC010000002">
    <property type="protein sequence ID" value="KAH6656707.1"/>
    <property type="molecule type" value="Genomic_DNA"/>
</dbReference>
<dbReference type="GO" id="GO:0000151">
    <property type="term" value="C:ubiquitin ligase complex"/>
    <property type="evidence" value="ECO:0007669"/>
    <property type="project" value="InterPro"/>
</dbReference>
<evidence type="ECO:0000256" key="9">
    <source>
        <dbReference type="ARBA" id="ARBA00023110"/>
    </source>
</evidence>
<evidence type="ECO:0000256" key="6">
    <source>
        <dbReference type="ARBA" id="ARBA00022490"/>
    </source>
</evidence>
<evidence type="ECO:0000313" key="14">
    <source>
        <dbReference type="EMBL" id="KAH6656707.1"/>
    </source>
</evidence>
<dbReference type="Pfam" id="PF10408">
    <property type="entry name" value="Ufd2P_core"/>
    <property type="match status" value="1"/>
</dbReference>
<dbReference type="Gene3D" id="3.30.40.10">
    <property type="entry name" value="Zinc/RING finger domain, C3HC4 (zinc finger)"/>
    <property type="match status" value="1"/>
</dbReference>
<dbReference type="InterPro" id="IPR045132">
    <property type="entry name" value="UBE4"/>
</dbReference>
<dbReference type="InterPro" id="IPR013083">
    <property type="entry name" value="Znf_RING/FYVE/PHD"/>
</dbReference>
<comment type="caution">
    <text evidence="14">The sequence shown here is derived from an EMBL/GenBank/DDBJ whole genome shotgun (WGS) entry which is preliminary data.</text>
</comment>
<protein>
    <submittedName>
        <fullName evidence="14">Ubiquitin elongating factor core-domain-containing protein</fullName>
    </submittedName>
</protein>
<feature type="region of interest" description="Disordered" evidence="12">
    <location>
        <begin position="1"/>
        <end position="112"/>
    </location>
</feature>
<dbReference type="OrthoDB" id="20295at2759"/>
<feature type="domain" description="U-box" evidence="13">
    <location>
        <begin position="993"/>
        <end position="1066"/>
    </location>
</feature>
<reference evidence="14" key="1">
    <citation type="journal article" date="2021" name="Nat. Commun.">
        <title>Genetic determinants of endophytism in the Arabidopsis root mycobiome.</title>
        <authorList>
            <person name="Mesny F."/>
            <person name="Miyauchi S."/>
            <person name="Thiergart T."/>
            <person name="Pickel B."/>
            <person name="Atanasova L."/>
            <person name="Karlsson M."/>
            <person name="Huettel B."/>
            <person name="Barry K.W."/>
            <person name="Haridas S."/>
            <person name="Chen C."/>
            <person name="Bauer D."/>
            <person name="Andreopoulos W."/>
            <person name="Pangilinan J."/>
            <person name="LaButti K."/>
            <person name="Riley R."/>
            <person name="Lipzen A."/>
            <person name="Clum A."/>
            <person name="Drula E."/>
            <person name="Henrissat B."/>
            <person name="Kohler A."/>
            <person name="Grigoriev I.V."/>
            <person name="Martin F.M."/>
            <person name="Hacquard S."/>
        </authorList>
    </citation>
    <scope>NUCLEOTIDE SEQUENCE</scope>
    <source>
        <strain evidence="14">MPI-SDFR-AT-0073</strain>
    </source>
</reference>
<feature type="compositionally biased region" description="Polar residues" evidence="12">
    <location>
        <begin position="65"/>
        <end position="94"/>
    </location>
</feature>
<keyword evidence="11" id="KW-0175">Coiled coil</keyword>
<dbReference type="GO" id="GO:0005634">
    <property type="term" value="C:nucleus"/>
    <property type="evidence" value="ECO:0007669"/>
    <property type="project" value="UniProtKB-SubCell"/>
</dbReference>
<dbReference type="GO" id="GO:0036503">
    <property type="term" value="P:ERAD pathway"/>
    <property type="evidence" value="ECO:0007669"/>
    <property type="project" value="InterPro"/>
</dbReference>
<dbReference type="InterPro" id="IPR019474">
    <property type="entry name" value="Ub_conjug_fac_E4_core"/>
</dbReference>
<sequence length="1079" mass="121014">MDTNEQPEPTLPPAEQMRQKRLAMLNRMAASSPPQTPSTGSQPSSSATTPKAASPVPTPTLAPANESNQATRSSQASGTSSPVPNRPASQTSLKKTAEGESASAPPAKKINIPVKEEPIEDWSDRILGDIFRITLDPTRTKTLDGRGVKTYLENTAEEILQSGEPQKLTIQNIDSAILEATSAQPTSKPLLNYLLPCFRRVVKVASSLRRPTPEKQAVLDEAKRLCMSNCIFALTMPELFSREANPSHDTLVPYLLRHHDNDDGLCLEFFDEAVNRMREDETVAPIFTDAMVQLSSKLASMTMNDDYKPYVNCLVTFSRYPALLDALAQHPRFLVVTTENMTKEQTAVASETETILGPFFRISPLQTEVTKTYFSSPRTIEQGAVRTSQSALQMTLKTHQGDLTSVINAFVRAGQTARNRILDWFAFIMNTNHKRRALHVDPKDVASDGFMVNITAILDQLCEPFMDATFSKVSKIDIDYLRRQPRINMSDETKLNADQATSDAFYSNKAEGSSNFISEVFFLNLAAHHYGSEATNSKLKDLDREIKHLQKVEKEINEQVQKLQNNPLQLALAKRQHDRVNVVIDKTMALRFSIEGVLTDKGMQTLSLQFMRYVTVWLLRVASGSAYVPGQKLQLPLAAQEPEAFSCLPEYALQDVVDNFKFVLRFMPQIMMSAVGDEIVALAITFLRSSEYIKNPYLKSALVTVLFAGQFPMYHLSKGILGDILMGSELANEHLLHALIKFYIECEHGTSTAFYDKFNIRYEIFQVIKCIWPNTIYREQLNRESRVNRDFFVQFVSLLLSDATYLLDEALSKLVKIHDYQKQLQDQSLAPDDRTKLVTDLEQAEGACQSYMQLVNETMAMMKLFTATLKDAFTMPEIVGRLANMLDYNLDTLVGQKRGNLKVEDAKKYNFDARTLLSEFVDIYLNLESKQPFIEAIAADGRSYKPVNFAEAGRILSSKSLKAPEELKVWERLMQKVHVAKEIADQAELDLGEIPSEFEDPLMGTLMTDPVILPSKNIVDRSTIVQQLLANPLDPFTRNPMTMNDVVPADDLRQKVEAWKAERIAAVKAGDPMDTSGAV</sequence>
<name>A0A9P8URC5_9PEZI</name>
<organism evidence="14 15">
    <name type="scientific">Truncatella angustata</name>
    <dbReference type="NCBI Taxonomy" id="152316"/>
    <lineage>
        <taxon>Eukaryota</taxon>
        <taxon>Fungi</taxon>
        <taxon>Dikarya</taxon>
        <taxon>Ascomycota</taxon>
        <taxon>Pezizomycotina</taxon>
        <taxon>Sordariomycetes</taxon>
        <taxon>Xylariomycetidae</taxon>
        <taxon>Amphisphaeriales</taxon>
        <taxon>Sporocadaceae</taxon>
        <taxon>Truncatella</taxon>
    </lineage>
</organism>
<keyword evidence="6" id="KW-0963">Cytoplasm</keyword>
<proteinExistence type="inferred from homology"/>
<feature type="coiled-coil region" evidence="11">
    <location>
        <begin position="532"/>
        <end position="566"/>
    </location>
</feature>
<dbReference type="SUPFAM" id="SSF57850">
    <property type="entry name" value="RING/U-box"/>
    <property type="match status" value="1"/>
</dbReference>
<evidence type="ECO:0000313" key="15">
    <source>
        <dbReference type="Proteomes" id="UP000758603"/>
    </source>
</evidence>
<evidence type="ECO:0000256" key="2">
    <source>
        <dbReference type="ARBA" id="ARBA00004123"/>
    </source>
</evidence>
<evidence type="ECO:0000256" key="10">
    <source>
        <dbReference type="ARBA" id="ARBA00023242"/>
    </source>
</evidence>
<dbReference type="GO" id="GO:0034450">
    <property type="term" value="F:ubiquitin-ubiquitin ligase activity"/>
    <property type="evidence" value="ECO:0007669"/>
    <property type="project" value="InterPro"/>
</dbReference>
<comment type="subcellular location">
    <subcellularLocation>
        <location evidence="3">Cytoplasm</location>
    </subcellularLocation>
    <subcellularLocation>
        <location evidence="2">Nucleus</location>
    </subcellularLocation>
</comment>
<dbReference type="RefSeq" id="XP_045960941.1">
    <property type="nucleotide sequence ID" value="XM_046101872.1"/>
</dbReference>
<comment type="catalytic activity">
    <reaction evidence="1">
        <text>S-ubiquitinyl-[E2 ubiquitin-conjugating enzyme]-L-cysteine + [acceptor protein]-L-lysine = [E2 ubiquitin-conjugating enzyme]-L-cysteine + N(6)-ubiquitinyl-[acceptor protein]-L-lysine.</text>
        <dbReference type="EC" id="2.3.2.27"/>
    </reaction>
</comment>
<dbReference type="Proteomes" id="UP000758603">
    <property type="component" value="Unassembled WGS sequence"/>
</dbReference>
<evidence type="ECO:0000256" key="11">
    <source>
        <dbReference type="SAM" id="Coils"/>
    </source>
</evidence>
<dbReference type="PROSITE" id="PS51698">
    <property type="entry name" value="U_BOX"/>
    <property type="match status" value="1"/>
</dbReference>
<comment type="similarity">
    <text evidence="5">Belongs to the ubiquitin conjugation factor E4 family.</text>
</comment>
<evidence type="ECO:0000256" key="3">
    <source>
        <dbReference type="ARBA" id="ARBA00004496"/>
    </source>
</evidence>